<evidence type="ECO:0000256" key="3">
    <source>
        <dbReference type="PROSITE-ProRule" id="PRU00023"/>
    </source>
</evidence>
<evidence type="ECO:0000313" key="6">
    <source>
        <dbReference type="EMBL" id="CAC5362272.1"/>
    </source>
</evidence>
<dbReference type="SUPFAM" id="SSF52540">
    <property type="entry name" value="P-loop containing nucleoside triphosphate hydrolases"/>
    <property type="match status" value="1"/>
</dbReference>
<keyword evidence="1" id="KW-0677">Repeat</keyword>
<dbReference type="SUPFAM" id="SSF48403">
    <property type="entry name" value="Ankyrin repeat"/>
    <property type="match status" value="1"/>
</dbReference>
<dbReference type="PROSITE" id="PS50088">
    <property type="entry name" value="ANK_REPEAT"/>
    <property type="match status" value="3"/>
</dbReference>
<dbReference type="EMBL" id="CACVKT020000736">
    <property type="protein sequence ID" value="CAC5362272.1"/>
    <property type="molecule type" value="Genomic_DNA"/>
</dbReference>
<protein>
    <recommendedName>
        <fullName evidence="5">Novel STAND NTPase 3 domain-containing protein</fullName>
    </recommendedName>
</protein>
<reference evidence="6 7" key="1">
    <citation type="submission" date="2020-06" db="EMBL/GenBank/DDBJ databases">
        <authorList>
            <person name="Li R."/>
            <person name="Bekaert M."/>
        </authorList>
    </citation>
    <scope>NUCLEOTIDE SEQUENCE [LARGE SCALE GENOMIC DNA]</scope>
    <source>
        <strain evidence="7">wild</strain>
    </source>
</reference>
<dbReference type="InterPro" id="IPR027417">
    <property type="entry name" value="P-loop_NTPase"/>
</dbReference>
<feature type="repeat" description="ANK" evidence="3">
    <location>
        <begin position="535"/>
        <end position="567"/>
    </location>
</feature>
<keyword evidence="4" id="KW-0472">Membrane</keyword>
<keyword evidence="2 3" id="KW-0040">ANK repeat</keyword>
<feature type="domain" description="Novel STAND NTPase 3" evidence="5">
    <location>
        <begin position="20"/>
        <end position="173"/>
    </location>
</feature>
<evidence type="ECO:0000313" key="7">
    <source>
        <dbReference type="Proteomes" id="UP000507470"/>
    </source>
</evidence>
<dbReference type="InterPro" id="IPR002110">
    <property type="entry name" value="Ankyrin_rpt"/>
</dbReference>
<sequence length="930" mass="107386">MFTDANEILVETWKKDDESFYDTIGSDLVYDKVKDFPCILATSNSGLGKTATIRHIALKLQSEGFEIVSIEYPEDIIKYQKKQVFLIDDVLGKYDLNPNLLEHWERINEKLISCLGKESGSHKILCTLRSQIALNKRFENASTILNKKVINLEHKFYTLSKKEKQQILIKHLKTNNLEKEINSKELKIMCETSYAFPLLCKLVSNDAERFRKRIEFFRQPLSLFRDELDKISNENKKLYCILVICMLYKGSYNRSVFNIGCDEKIKRIIQVCGLQTDMSTKELEDSAVSAVGTYFTEDSTNFRFIHDALEETVGSHFCMFAPRVMFLYCDILFIRDLVRVHSNEDMHKNVAENIVIIREDELNEDHLQPLYNRLWDELKSGKFSSVLMSHIFKNETFVWIFGTKFVNKMSLQKTFFNTVSSERVRSSDSSVFKNILKILSNDELQNRKDAISRVIDALPFRSTLLYWVVAFGCSHLFQYAWYQMTPIDINWILGKDYTLIPQVKSFFPLAVLGGNLDIAKKLIFSGADVNCFSEFWETPLYLAIKSCNYDMAHLLVRNGAKVNLRGWVTLNVPILVTSNKQEFTSLILEYDLNQTELHVAVRHNDLEKLRTNIRSENINSKTDSGWTVLHYAVLLNNLHAVKVLFHEELPQNDDPYVDITHADSREVYKEPTPKVNIVDNNGLTAVHLAVVNNNIEILSFLLLKKPEIKVLDIFYRNPLHYTMSESATKLMLTYTSQNQCLKTNRHTEEEKEYEITPMSAFRTMCFNIILKTSYRGIWSDFVNAPDNEGNTPLHSVINRCILKEESSNCIKTLLENGANPYLFNDSGTSALELIKSTCGTVKYINNSARYEKSIKKTYDVFALLMFLLMALTFGLSIYFAFVIVKESQTAVFCVRQGAEYGNITLVQNIYYKFGQKQYSFCTGNLLSKLW</sequence>
<dbReference type="PROSITE" id="PS50297">
    <property type="entry name" value="ANK_REP_REGION"/>
    <property type="match status" value="2"/>
</dbReference>
<keyword evidence="4" id="KW-0812">Transmembrane</keyword>
<dbReference type="OrthoDB" id="6122878at2759"/>
<feature type="transmembrane region" description="Helical" evidence="4">
    <location>
        <begin position="860"/>
        <end position="884"/>
    </location>
</feature>
<proteinExistence type="predicted"/>
<evidence type="ECO:0000256" key="4">
    <source>
        <dbReference type="SAM" id="Phobius"/>
    </source>
</evidence>
<evidence type="ECO:0000259" key="5">
    <source>
        <dbReference type="Pfam" id="PF20720"/>
    </source>
</evidence>
<accession>A0A6J8A4I6</accession>
<dbReference type="PANTHER" id="PTHR24198:SF165">
    <property type="entry name" value="ANKYRIN REPEAT-CONTAINING PROTEIN-RELATED"/>
    <property type="match status" value="1"/>
</dbReference>
<keyword evidence="7" id="KW-1185">Reference proteome</keyword>
<dbReference type="InterPro" id="IPR036770">
    <property type="entry name" value="Ankyrin_rpt-contain_sf"/>
</dbReference>
<feature type="repeat" description="ANK" evidence="3">
    <location>
        <begin position="788"/>
        <end position="825"/>
    </location>
</feature>
<evidence type="ECO:0000256" key="1">
    <source>
        <dbReference type="ARBA" id="ARBA00022737"/>
    </source>
</evidence>
<evidence type="ECO:0000256" key="2">
    <source>
        <dbReference type="ARBA" id="ARBA00023043"/>
    </source>
</evidence>
<dbReference type="SMART" id="SM00248">
    <property type="entry name" value="ANK"/>
    <property type="match status" value="6"/>
</dbReference>
<dbReference type="Pfam" id="PF20720">
    <property type="entry name" value="nSTAND3"/>
    <property type="match status" value="1"/>
</dbReference>
<dbReference type="Gene3D" id="1.25.40.20">
    <property type="entry name" value="Ankyrin repeat-containing domain"/>
    <property type="match status" value="2"/>
</dbReference>
<gene>
    <name evidence="6" type="ORF">MCOR_4083</name>
</gene>
<dbReference type="InterPro" id="IPR049050">
    <property type="entry name" value="nSTAND3"/>
</dbReference>
<dbReference type="Proteomes" id="UP000507470">
    <property type="component" value="Unassembled WGS sequence"/>
</dbReference>
<keyword evidence="4" id="KW-1133">Transmembrane helix</keyword>
<dbReference type="Pfam" id="PF00023">
    <property type="entry name" value="Ank"/>
    <property type="match status" value="1"/>
</dbReference>
<dbReference type="PANTHER" id="PTHR24198">
    <property type="entry name" value="ANKYRIN REPEAT AND PROTEIN KINASE DOMAIN-CONTAINING PROTEIN"/>
    <property type="match status" value="1"/>
</dbReference>
<dbReference type="Pfam" id="PF12796">
    <property type="entry name" value="Ank_2"/>
    <property type="match status" value="2"/>
</dbReference>
<name>A0A6J8A4I6_MYTCO</name>
<feature type="repeat" description="ANK" evidence="3">
    <location>
        <begin position="681"/>
        <end position="713"/>
    </location>
</feature>
<dbReference type="AlphaFoldDB" id="A0A6J8A4I6"/>
<organism evidence="6 7">
    <name type="scientific">Mytilus coruscus</name>
    <name type="common">Sea mussel</name>
    <dbReference type="NCBI Taxonomy" id="42192"/>
    <lineage>
        <taxon>Eukaryota</taxon>
        <taxon>Metazoa</taxon>
        <taxon>Spiralia</taxon>
        <taxon>Lophotrochozoa</taxon>
        <taxon>Mollusca</taxon>
        <taxon>Bivalvia</taxon>
        <taxon>Autobranchia</taxon>
        <taxon>Pteriomorphia</taxon>
        <taxon>Mytilida</taxon>
        <taxon>Mytiloidea</taxon>
        <taxon>Mytilidae</taxon>
        <taxon>Mytilinae</taxon>
        <taxon>Mytilus</taxon>
    </lineage>
</organism>